<evidence type="ECO:0000256" key="6">
    <source>
        <dbReference type="ARBA" id="ARBA00023004"/>
    </source>
</evidence>
<dbReference type="SUPFAM" id="SSF48264">
    <property type="entry name" value="Cytochrome P450"/>
    <property type="match status" value="1"/>
</dbReference>
<proteinExistence type="inferred from homology"/>
<dbReference type="GO" id="GO:0016705">
    <property type="term" value="F:oxidoreductase activity, acting on paired donors, with incorporation or reduction of molecular oxygen"/>
    <property type="evidence" value="ECO:0007669"/>
    <property type="project" value="InterPro"/>
</dbReference>
<dbReference type="Proteomes" id="UP000428333">
    <property type="component" value="Linkage Group LG04"/>
</dbReference>
<dbReference type="Gene3D" id="1.10.630.10">
    <property type="entry name" value="Cytochrome P450"/>
    <property type="match status" value="1"/>
</dbReference>
<dbReference type="GO" id="GO:0005506">
    <property type="term" value="F:iron ion binding"/>
    <property type="evidence" value="ECO:0007669"/>
    <property type="project" value="InterPro"/>
</dbReference>
<dbReference type="PANTHER" id="PTHR47944:SF16">
    <property type="entry name" value="CYTOCHROME P450 FAMILY 1 SUBFAMILY A POLYPEPTIDE 1"/>
    <property type="match status" value="1"/>
</dbReference>
<keyword evidence="9" id="KW-1185">Reference proteome</keyword>
<comment type="caution">
    <text evidence="8">The sequence shown here is derived from an EMBL/GenBank/DDBJ whole genome shotgun (WGS) entry which is preliminary data.</text>
</comment>
<keyword evidence="6" id="KW-0408">Iron</keyword>
<evidence type="ECO:0000256" key="3">
    <source>
        <dbReference type="ARBA" id="ARBA00022617"/>
    </source>
</evidence>
<sequence length="108" mass="12117">MIATVDNPSNAVEWALAEMIKQPALLERATEELNRVVGRNRLVQKSDLSQLNYVKSCVRESFRLHPIVPFNVPQVSTAISLAISSPKHWEAWLPRGHFGVHNDSHAHG</sequence>
<comment type="similarity">
    <text evidence="2">Belongs to the cytochrome P450 family.</text>
</comment>
<evidence type="ECO:0000256" key="1">
    <source>
        <dbReference type="ARBA" id="ARBA00001971"/>
    </source>
</evidence>
<dbReference type="OrthoDB" id="2789670at2759"/>
<dbReference type="GO" id="GO:0020037">
    <property type="term" value="F:heme binding"/>
    <property type="evidence" value="ECO:0007669"/>
    <property type="project" value="InterPro"/>
</dbReference>
<dbReference type="AlphaFoldDB" id="A0A6A4LSJ4"/>
<dbReference type="PANTHER" id="PTHR47944">
    <property type="entry name" value="CYTOCHROME P450 98A9"/>
    <property type="match status" value="1"/>
</dbReference>
<dbReference type="Pfam" id="PF00067">
    <property type="entry name" value="p450"/>
    <property type="match status" value="1"/>
</dbReference>
<evidence type="ECO:0000313" key="9">
    <source>
        <dbReference type="Proteomes" id="UP000428333"/>
    </source>
</evidence>
<feature type="non-terminal residue" evidence="8">
    <location>
        <position position="1"/>
    </location>
</feature>
<keyword evidence="4" id="KW-0479">Metal-binding</keyword>
<reference evidence="8 9" key="1">
    <citation type="journal article" date="2019" name="Genome Biol. Evol.">
        <title>The Rhododendron genome and chromosomal organization provide insight into shared whole-genome duplications across the heath family (Ericaceae).</title>
        <authorList>
            <person name="Soza V.L."/>
            <person name="Lindsley D."/>
            <person name="Waalkes A."/>
            <person name="Ramage E."/>
            <person name="Patwardhan R.P."/>
            <person name="Burton J.N."/>
            <person name="Adey A."/>
            <person name="Kumar A."/>
            <person name="Qiu R."/>
            <person name="Shendure J."/>
            <person name="Hall B."/>
        </authorList>
    </citation>
    <scope>NUCLEOTIDE SEQUENCE [LARGE SCALE GENOMIC DNA]</scope>
    <source>
        <strain evidence="8">RSF 1966-606</strain>
    </source>
</reference>
<evidence type="ECO:0000256" key="4">
    <source>
        <dbReference type="ARBA" id="ARBA00022723"/>
    </source>
</evidence>
<keyword evidence="5" id="KW-0560">Oxidoreductase</keyword>
<dbReference type="GO" id="GO:0004497">
    <property type="term" value="F:monooxygenase activity"/>
    <property type="evidence" value="ECO:0007669"/>
    <property type="project" value="UniProtKB-KW"/>
</dbReference>
<name>A0A6A4LSJ4_9ERIC</name>
<dbReference type="EMBL" id="QEFC01000996">
    <property type="protein sequence ID" value="KAE9460915.1"/>
    <property type="molecule type" value="Genomic_DNA"/>
</dbReference>
<evidence type="ECO:0000256" key="5">
    <source>
        <dbReference type="ARBA" id="ARBA00023002"/>
    </source>
</evidence>
<protein>
    <submittedName>
        <fullName evidence="8">Uncharacterized protein</fullName>
    </submittedName>
</protein>
<dbReference type="InterPro" id="IPR036396">
    <property type="entry name" value="Cyt_P450_sf"/>
</dbReference>
<dbReference type="PRINTS" id="PR00463">
    <property type="entry name" value="EP450I"/>
</dbReference>
<accession>A0A6A4LSJ4</accession>
<organism evidence="8 9">
    <name type="scientific">Rhododendron williamsianum</name>
    <dbReference type="NCBI Taxonomy" id="262921"/>
    <lineage>
        <taxon>Eukaryota</taxon>
        <taxon>Viridiplantae</taxon>
        <taxon>Streptophyta</taxon>
        <taxon>Embryophyta</taxon>
        <taxon>Tracheophyta</taxon>
        <taxon>Spermatophyta</taxon>
        <taxon>Magnoliopsida</taxon>
        <taxon>eudicotyledons</taxon>
        <taxon>Gunneridae</taxon>
        <taxon>Pentapetalae</taxon>
        <taxon>asterids</taxon>
        <taxon>Ericales</taxon>
        <taxon>Ericaceae</taxon>
        <taxon>Ericoideae</taxon>
        <taxon>Rhodoreae</taxon>
        <taxon>Rhododendron</taxon>
    </lineage>
</organism>
<gene>
    <name evidence="8" type="ORF">C3L33_07180</name>
</gene>
<keyword evidence="3" id="KW-0349">Heme</keyword>
<comment type="cofactor">
    <cofactor evidence="1">
        <name>heme</name>
        <dbReference type="ChEBI" id="CHEBI:30413"/>
    </cofactor>
</comment>
<dbReference type="InterPro" id="IPR001128">
    <property type="entry name" value="Cyt_P450"/>
</dbReference>
<evidence type="ECO:0000313" key="8">
    <source>
        <dbReference type="EMBL" id="KAE9460915.1"/>
    </source>
</evidence>
<keyword evidence="7" id="KW-0503">Monooxygenase</keyword>
<evidence type="ECO:0000256" key="2">
    <source>
        <dbReference type="ARBA" id="ARBA00010617"/>
    </source>
</evidence>
<dbReference type="InterPro" id="IPR002401">
    <property type="entry name" value="Cyt_P450_E_grp-I"/>
</dbReference>
<evidence type="ECO:0000256" key="7">
    <source>
        <dbReference type="ARBA" id="ARBA00023033"/>
    </source>
</evidence>